<accession>A0ABV0N4N5</accession>
<keyword evidence="2" id="KW-1185">Reference proteome</keyword>
<dbReference type="Proteomes" id="UP001476798">
    <property type="component" value="Unassembled WGS sequence"/>
</dbReference>
<proteinExistence type="predicted"/>
<gene>
    <name evidence="1" type="ORF">GOODEAATRI_027273</name>
</gene>
<evidence type="ECO:0000313" key="2">
    <source>
        <dbReference type="Proteomes" id="UP001476798"/>
    </source>
</evidence>
<dbReference type="EMBL" id="JAHRIO010023532">
    <property type="protein sequence ID" value="MEQ2166369.1"/>
    <property type="molecule type" value="Genomic_DNA"/>
</dbReference>
<reference evidence="1 2" key="1">
    <citation type="submission" date="2021-06" db="EMBL/GenBank/DDBJ databases">
        <authorList>
            <person name="Palmer J.M."/>
        </authorList>
    </citation>
    <scope>NUCLEOTIDE SEQUENCE [LARGE SCALE GENOMIC DNA]</scope>
    <source>
        <strain evidence="1 2">GA_2019</strain>
        <tissue evidence="1">Muscle</tissue>
    </source>
</reference>
<sequence length="110" mass="11957">LSAARLPVLQDGHFYKSVGAGTSCVRHRKELGGGPSDVIRCVAFAFASRQREGRLALWLCESAGQLDEGFDEGIPFCDAHLPQLHLLAPRPLLRGILLHLTELGQVAFIP</sequence>
<organism evidence="1 2">
    <name type="scientific">Goodea atripinnis</name>
    <dbReference type="NCBI Taxonomy" id="208336"/>
    <lineage>
        <taxon>Eukaryota</taxon>
        <taxon>Metazoa</taxon>
        <taxon>Chordata</taxon>
        <taxon>Craniata</taxon>
        <taxon>Vertebrata</taxon>
        <taxon>Euteleostomi</taxon>
        <taxon>Actinopterygii</taxon>
        <taxon>Neopterygii</taxon>
        <taxon>Teleostei</taxon>
        <taxon>Neoteleostei</taxon>
        <taxon>Acanthomorphata</taxon>
        <taxon>Ovalentaria</taxon>
        <taxon>Atherinomorphae</taxon>
        <taxon>Cyprinodontiformes</taxon>
        <taxon>Goodeidae</taxon>
        <taxon>Goodea</taxon>
    </lineage>
</organism>
<feature type="non-terminal residue" evidence="1">
    <location>
        <position position="1"/>
    </location>
</feature>
<protein>
    <submittedName>
        <fullName evidence="1">Uncharacterized protein</fullName>
    </submittedName>
</protein>
<evidence type="ECO:0000313" key="1">
    <source>
        <dbReference type="EMBL" id="MEQ2166369.1"/>
    </source>
</evidence>
<name>A0ABV0N4N5_9TELE</name>
<comment type="caution">
    <text evidence="1">The sequence shown here is derived from an EMBL/GenBank/DDBJ whole genome shotgun (WGS) entry which is preliminary data.</text>
</comment>